<keyword evidence="2" id="KW-1185">Reference proteome</keyword>
<proteinExistence type="predicted"/>
<reference evidence="1 2" key="1">
    <citation type="journal article" date="2019" name="Int. J. Syst. Evol. Microbiol.">
        <title>The Global Catalogue of Microorganisms (GCM) 10K type strain sequencing project: providing services to taxonomists for standard genome sequencing and annotation.</title>
        <authorList>
            <consortium name="The Broad Institute Genomics Platform"/>
            <consortium name="The Broad Institute Genome Sequencing Center for Infectious Disease"/>
            <person name="Wu L."/>
            <person name="Ma J."/>
        </authorList>
    </citation>
    <scope>NUCLEOTIDE SEQUENCE [LARGE SCALE GENOMIC DNA]</scope>
    <source>
        <strain evidence="1 2">JCM 10649</strain>
    </source>
</reference>
<gene>
    <name evidence="1" type="ORF">GCM10009544_53560</name>
</gene>
<evidence type="ECO:0000313" key="1">
    <source>
        <dbReference type="EMBL" id="GAA0485277.1"/>
    </source>
</evidence>
<dbReference type="Proteomes" id="UP001499895">
    <property type="component" value="Unassembled WGS sequence"/>
</dbReference>
<dbReference type="EMBL" id="BAAAHB010000087">
    <property type="protein sequence ID" value="GAA0485277.1"/>
    <property type="molecule type" value="Genomic_DNA"/>
</dbReference>
<sequence length="146" mass="16262">MFLDHRDALEPRLLPGMPQSPGAQGWTTQHVLWLEDAAATAWQVHQQWYRRLPSGSHMTALIAAYADQAAAVVPLADHLREAWHAEQPLPDTPEQVTWWEQWHLPAAQREQLDAVTHRLIVIGSVIVAAVTGAWHHDPAPEAGAAF</sequence>
<name>A0ABN1AWG6_9ACTN</name>
<comment type="caution">
    <text evidence="1">The sequence shown here is derived from an EMBL/GenBank/DDBJ whole genome shotgun (WGS) entry which is preliminary data.</text>
</comment>
<organism evidence="1 2">
    <name type="scientific">Streptomyces stramineus</name>
    <dbReference type="NCBI Taxonomy" id="173861"/>
    <lineage>
        <taxon>Bacteria</taxon>
        <taxon>Bacillati</taxon>
        <taxon>Actinomycetota</taxon>
        <taxon>Actinomycetes</taxon>
        <taxon>Kitasatosporales</taxon>
        <taxon>Streptomycetaceae</taxon>
        <taxon>Streptomyces</taxon>
    </lineage>
</organism>
<evidence type="ECO:0000313" key="2">
    <source>
        <dbReference type="Proteomes" id="UP001499895"/>
    </source>
</evidence>
<protein>
    <submittedName>
        <fullName evidence="1">Uncharacterized protein</fullName>
    </submittedName>
</protein>
<accession>A0ABN1AWG6</accession>